<gene>
    <name evidence="2" type="ORF">ESZ91_01765</name>
</gene>
<comment type="caution">
    <text evidence="2">The sequence shown here is derived from an EMBL/GenBank/DDBJ whole genome shotgun (WGS) entry which is preliminary data.</text>
</comment>
<dbReference type="GO" id="GO:0003677">
    <property type="term" value="F:DNA binding"/>
    <property type="evidence" value="ECO:0007669"/>
    <property type="project" value="InterPro"/>
</dbReference>
<proteinExistence type="predicted"/>
<sequence length="62" mass="7172">MQAKNIAITDICEKCNLSQSTIYKILAAKQTSVEIHTLHQLAKDKKARGKRIHGIFFNRYHF</sequence>
<keyword evidence="3" id="KW-1185">Reference proteome</keyword>
<dbReference type="AlphaFoldDB" id="A0A4V1QV21"/>
<dbReference type="EMBL" id="SDOZ01000002">
    <property type="protein sequence ID" value="RXZ61136.1"/>
    <property type="molecule type" value="Genomic_DNA"/>
</dbReference>
<accession>A0A4V1QV21</accession>
<name>A0A4V1QV21_9FIRM</name>
<feature type="domain" description="Resolvase HTH" evidence="1">
    <location>
        <begin position="4"/>
        <end position="28"/>
    </location>
</feature>
<evidence type="ECO:0000313" key="3">
    <source>
        <dbReference type="Proteomes" id="UP000291269"/>
    </source>
</evidence>
<protein>
    <recommendedName>
        <fullName evidence="1">Resolvase HTH domain-containing protein</fullName>
    </recommendedName>
</protein>
<evidence type="ECO:0000313" key="2">
    <source>
        <dbReference type="EMBL" id="RXZ61136.1"/>
    </source>
</evidence>
<dbReference type="Pfam" id="PF02796">
    <property type="entry name" value="HTH_7"/>
    <property type="match status" value="1"/>
</dbReference>
<organism evidence="2 3">
    <name type="scientific">Candidatus Borkfalkia ceftriaxoniphila</name>
    <dbReference type="NCBI Taxonomy" id="2508949"/>
    <lineage>
        <taxon>Bacteria</taxon>
        <taxon>Bacillati</taxon>
        <taxon>Bacillota</taxon>
        <taxon>Clostridia</taxon>
        <taxon>Christensenellales</taxon>
        <taxon>Christensenellaceae</taxon>
        <taxon>Candidatus Borkfalkia</taxon>
    </lineage>
</organism>
<dbReference type="Proteomes" id="UP000291269">
    <property type="component" value="Unassembled WGS sequence"/>
</dbReference>
<dbReference type="RefSeq" id="WP_129223518.1">
    <property type="nucleotide sequence ID" value="NZ_SDOZ01000002.1"/>
</dbReference>
<dbReference type="InterPro" id="IPR006120">
    <property type="entry name" value="Resolvase_HTH_dom"/>
</dbReference>
<dbReference type="InterPro" id="IPR010982">
    <property type="entry name" value="Lambda_DNA-bd_dom_sf"/>
</dbReference>
<evidence type="ECO:0000259" key="1">
    <source>
        <dbReference type="Pfam" id="PF02796"/>
    </source>
</evidence>
<dbReference type="Gene3D" id="1.10.260.40">
    <property type="entry name" value="lambda repressor-like DNA-binding domains"/>
    <property type="match status" value="1"/>
</dbReference>
<reference evidence="2 3" key="1">
    <citation type="journal article" date="2019" name="Gut">
        <title>Antibiotics-induced monodominance of a novel gut bacterial order.</title>
        <authorList>
            <person name="Hildebrand F."/>
            <person name="Moitinho-Silva L."/>
            <person name="Blasche S."/>
            <person name="Jahn M.T."/>
            <person name="Gossmann T.I."/>
            <person name="Heuerta-Cepas J."/>
            <person name="Hercog R."/>
            <person name="Luetge M."/>
            <person name="Bahram M."/>
            <person name="Pryszlak A."/>
            <person name="Alves R.J."/>
            <person name="Waszak S.M."/>
            <person name="Zhu A."/>
            <person name="Ye L."/>
            <person name="Costea P.I."/>
            <person name="Aalvink S."/>
            <person name="Belzer C."/>
            <person name="Forslund S.K."/>
            <person name="Sunagawa S."/>
            <person name="Hentschel U."/>
            <person name="Merten C."/>
            <person name="Patil K.R."/>
            <person name="Benes V."/>
            <person name="Bork P."/>
        </authorList>
    </citation>
    <scope>NUCLEOTIDE SEQUENCE [LARGE SCALE GENOMIC DNA]</scope>
    <source>
        <strain evidence="2 3">HDS1380</strain>
    </source>
</reference>